<dbReference type="AlphaFoldDB" id="A0A4R3R7S7"/>
<reference evidence="2 3" key="1">
    <citation type="submission" date="2019-03" db="EMBL/GenBank/DDBJ databases">
        <title>Genomic Encyclopedia of Type Strains, Phase IV (KMG-V): Genome sequencing to study the core and pangenomes of soil and plant-associated prokaryotes.</title>
        <authorList>
            <person name="Whitman W."/>
        </authorList>
    </citation>
    <scope>NUCLEOTIDE SEQUENCE [LARGE SCALE GENOMIC DNA]</scope>
    <source>
        <strain evidence="2 3">IE4868</strain>
    </source>
</reference>
<feature type="region of interest" description="Disordered" evidence="1">
    <location>
        <begin position="1"/>
        <end position="36"/>
    </location>
</feature>
<evidence type="ECO:0000313" key="2">
    <source>
        <dbReference type="EMBL" id="TCU31310.1"/>
    </source>
</evidence>
<evidence type="ECO:0000313" key="3">
    <source>
        <dbReference type="Proteomes" id="UP000295507"/>
    </source>
</evidence>
<evidence type="ECO:0000256" key="1">
    <source>
        <dbReference type="SAM" id="MobiDB-lite"/>
    </source>
</evidence>
<gene>
    <name evidence="2" type="ORF">EV129_1304</name>
</gene>
<proteinExistence type="predicted"/>
<dbReference type="EMBL" id="SMBK01000030">
    <property type="protein sequence ID" value="TCU31310.1"/>
    <property type="molecule type" value="Genomic_DNA"/>
</dbReference>
<feature type="region of interest" description="Disordered" evidence="1">
    <location>
        <begin position="68"/>
        <end position="87"/>
    </location>
</feature>
<comment type="caution">
    <text evidence="2">The sequence shown here is derived from an EMBL/GenBank/DDBJ whole genome shotgun (WGS) entry which is preliminary data.</text>
</comment>
<name>A0A4R3R7S7_9HYPH</name>
<dbReference type="Proteomes" id="UP000295507">
    <property type="component" value="Unassembled WGS sequence"/>
</dbReference>
<protein>
    <submittedName>
        <fullName evidence="2">Uncharacterized protein</fullName>
    </submittedName>
</protein>
<sequence>MRRRPRMHDCAKRTPSVLGASAGSSRRNAGKCRKRGVDGRLKPQGLDNAGLEVVGIALVTLPKKLSARRPDLAPPDRSPGGAAGGVGLHRRTGGVAIAEGGAGALFERGEALAKPRVSVTVGVPLATATEASARQRHALSLQLAGDLAPVGLVQVLGRAAATLESAALQNVIIVQAKRQRPARQSGLTRPQQVGRNGRLADLQPLRYRTNRKPCSCVSRNIDRMSFTSVSLSELVPITA</sequence>
<organism evidence="2 3">
    <name type="scientific">Rhizobium azibense</name>
    <dbReference type="NCBI Taxonomy" id="1136135"/>
    <lineage>
        <taxon>Bacteria</taxon>
        <taxon>Pseudomonadati</taxon>
        <taxon>Pseudomonadota</taxon>
        <taxon>Alphaproteobacteria</taxon>
        <taxon>Hyphomicrobiales</taxon>
        <taxon>Rhizobiaceae</taxon>
        <taxon>Rhizobium/Agrobacterium group</taxon>
        <taxon>Rhizobium</taxon>
    </lineage>
</organism>
<accession>A0A4R3R7S7</accession>